<name>A0AAP0MUX8_9ROSI</name>
<dbReference type="AlphaFoldDB" id="A0AAP0MUX8"/>
<evidence type="ECO:0000313" key="2">
    <source>
        <dbReference type="Proteomes" id="UP001428341"/>
    </source>
</evidence>
<evidence type="ECO:0000313" key="1">
    <source>
        <dbReference type="EMBL" id="KAK9222019.1"/>
    </source>
</evidence>
<reference evidence="1 2" key="1">
    <citation type="submission" date="2024-05" db="EMBL/GenBank/DDBJ databases">
        <title>Haplotype-resolved chromosome-level genome assembly of Huyou (Citrus changshanensis).</title>
        <authorList>
            <person name="Miao C."/>
            <person name="Chen W."/>
            <person name="Wu Y."/>
            <person name="Wang L."/>
            <person name="Zhao S."/>
            <person name="Grierson D."/>
            <person name="Xu C."/>
            <person name="Chen K."/>
        </authorList>
    </citation>
    <scope>NUCLEOTIDE SEQUENCE [LARGE SCALE GENOMIC DNA]</scope>
    <source>
        <strain evidence="1">01-14</strain>
        <tissue evidence="1">Leaf</tissue>
    </source>
</reference>
<gene>
    <name evidence="1" type="ORF">WN944_010450</name>
</gene>
<protein>
    <submittedName>
        <fullName evidence="1">Uncharacterized protein</fullName>
    </submittedName>
</protein>
<sequence length="68" mass="7795">MDKMNLGAMQRFYFRNQTNNGKEEGTNVNVVRKEYVELRVLSIDEMGEKLTAYDFHGSTSFASGIKNL</sequence>
<organism evidence="1 2">
    <name type="scientific">Citrus x changshan-huyou</name>
    <dbReference type="NCBI Taxonomy" id="2935761"/>
    <lineage>
        <taxon>Eukaryota</taxon>
        <taxon>Viridiplantae</taxon>
        <taxon>Streptophyta</taxon>
        <taxon>Embryophyta</taxon>
        <taxon>Tracheophyta</taxon>
        <taxon>Spermatophyta</taxon>
        <taxon>Magnoliopsida</taxon>
        <taxon>eudicotyledons</taxon>
        <taxon>Gunneridae</taxon>
        <taxon>Pentapetalae</taxon>
        <taxon>rosids</taxon>
        <taxon>malvids</taxon>
        <taxon>Sapindales</taxon>
        <taxon>Rutaceae</taxon>
        <taxon>Aurantioideae</taxon>
        <taxon>Citrus</taxon>
    </lineage>
</organism>
<dbReference type="EMBL" id="JBCGBO010000002">
    <property type="protein sequence ID" value="KAK9222019.1"/>
    <property type="molecule type" value="Genomic_DNA"/>
</dbReference>
<accession>A0AAP0MUX8</accession>
<comment type="caution">
    <text evidence="1">The sequence shown here is derived from an EMBL/GenBank/DDBJ whole genome shotgun (WGS) entry which is preliminary data.</text>
</comment>
<keyword evidence="2" id="KW-1185">Reference proteome</keyword>
<dbReference type="Proteomes" id="UP001428341">
    <property type="component" value="Unassembled WGS sequence"/>
</dbReference>
<proteinExistence type="predicted"/>